<feature type="transmembrane region" description="Helical" evidence="7">
    <location>
        <begin position="297"/>
        <end position="318"/>
    </location>
</feature>
<reference evidence="8 9" key="1">
    <citation type="submission" date="2019-03" db="EMBL/GenBank/DDBJ databases">
        <title>Ramlibacter sp. 18x22-1, whole genome shotgun sequence.</title>
        <authorList>
            <person name="Zhang X."/>
            <person name="Feng G."/>
            <person name="Zhu H."/>
        </authorList>
    </citation>
    <scope>NUCLEOTIDE SEQUENCE [LARGE SCALE GENOMIC DNA]</scope>
    <source>
        <strain evidence="8 9">18x22-1</strain>
    </source>
</reference>
<keyword evidence="3" id="KW-1003">Cell membrane</keyword>
<dbReference type="InterPro" id="IPR048279">
    <property type="entry name" value="MdtK-like"/>
</dbReference>
<dbReference type="AlphaFoldDB" id="A0A4Z0BIJ9"/>
<evidence type="ECO:0000313" key="9">
    <source>
        <dbReference type="Proteomes" id="UP000297839"/>
    </source>
</evidence>
<accession>A0A4Z0BIJ9</accession>
<evidence type="ECO:0000256" key="6">
    <source>
        <dbReference type="ARBA" id="ARBA00023136"/>
    </source>
</evidence>
<evidence type="ECO:0000313" key="8">
    <source>
        <dbReference type="EMBL" id="TFY97728.1"/>
    </source>
</evidence>
<keyword evidence="4 7" id="KW-0812">Transmembrane</keyword>
<evidence type="ECO:0000256" key="1">
    <source>
        <dbReference type="ARBA" id="ARBA00004429"/>
    </source>
</evidence>
<dbReference type="PANTHER" id="PTHR43549:SF3">
    <property type="entry name" value="MULTIDRUG RESISTANCE PROTEIN YPNP-RELATED"/>
    <property type="match status" value="1"/>
</dbReference>
<sequence>MNTATMVAAATTAAPTQRMLHGAVVPTLMRLSTPNVVGLFASTVVIGYDGFILGRLGSEALAGVALVLPLAMLMLQMSAGGMGAATTGAVARALGAGDRALASRLAQHAMLIAIAASLLFTVLGTSGVVFTAMGGRGSVLETAGRYAGVLFGGAAVVWLTNVMAGIVRGTGEMLAAALALLTTTAVHLLLCPALVFGAGPLPALGVAGAATSTLVSNGVAGIGLALWLSRRAGAVDILRTRWNLDRELFHRILRVGLPASLSPVISNTSIALATAWMAAFGPAVVAGYGIAARLEYILVPIAFGVGSALTAMVATNLGAGQSVRAKQVTWLGSALVFAITGAIGAWAALFPAAWMNLFTNDAAIRGAGTGYLRVVGACYGFFGLGLALFFASQGAGRLLWPLVATATRMAVVATGGWLAVRGLAAPSMPALTAVIAVSFAAMGLTVGIATARSDWSR</sequence>
<comment type="subcellular location">
    <subcellularLocation>
        <location evidence="1">Cell inner membrane</location>
        <topology evidence="1">Multi-pass membrane protein</topology>
    </subcellularLocation>
</comment>
<feature type="transmembrane region" description="Helical" evidence="7">
    <location>
        <begin position="204"/>
        <end position="229"/>
    </location>
</feature>
<evidence type="ECO:0000256" key="4">
    <source>
        <dbReference type="ARBA" id="ARBA00022692"/>
    </source>
</evidence>
<feature type="transmembrane region" description="Helical" evidence="7">
    <location>
        <begin position="146"/>
        <end position="167"/>
    </location>
</feature>
<feature type="transmembrane region" description="Helical" evidence="7">
    <location>
        <begin position="330"/>
        <end position="350"/>
    </location>
</feature>
<dbReference type="PIRSF" id="PIRSF006603">
    <property type="entry name" value="DinF"/>
    <property type="match status" value="1"/>
</dbReference>
<keyword evidence="9" id="KW-1185">Reference proteome</keyword>
<protein>
    <submittedName>
        <fullName evidence="8">MATE family efflux transporter</fullName>
    </submittedName>
</protein>
<proteinExistence type="predicted"/>
<dbReference type="NCBIfam" id="TIGR00797">
    <property type="entry name" value="matE"/>
    <property type="match status" value="1"/>
</dbReference>
<organism evidence="8 9">
    <name type="scientific">Ramlibacter humi</name>
    <dbReference type="NCBI Taxonomy" id="2530451"/>
    <lineage>
        <taxon>Bacteria</taxon>
        <taxon>Pseudomonadati</taxon>
        <taxon>Pseudomonadota</taxon>
        <taxon>Betaproteobacteria</taxon>
        <taxon>Burkholderiales</taxon>
        <taxon>Comamonadaceae</taxon>
        <taxon>Ramlibacter</taxon>
    </lineage>
</organism>
<evidence type="ECO:0000256" key="7">
    <source>
        <dbReference type="SAM" id="Phobius"/>
    </source>
</evidence>
<dbReference type="EMBL" id="SMLK01000007">
    <property type="protein sequence ID" value="TFY97728.1"/>
    <property type="molecule type" value="Genomic_DNA"/>
</dbReference>
<gene>
    <name evidence="8" type="ORF">EZ216_18600</name>
</gene>
<keyword evidence="5 7" id="KW-1133">Transmembrane helix</keyword>
<dbReference type="Pfam" id="PF01554">
    <property type="entry name" value="MatE"/>
    <property type="match status" value="2"/>
</dbReference>
<feature type="transmembrane region" description="Helical" evidence="7">
    <location>
        <begin position="370"/>
        <end position="391"/>
    </location>
</feature>
<feature type="transmembrane region" description="Helical" evidence="7">
    <location>
        <begin position="270"/>
        <end position="291"/>
    </location>
</feature>
<feature type="transmembrane region" description="Helical" evidence="7">
    <location>
        <begin position="174"/>
        <end position="198"/>
    </location>
</feature>
<dbReference type="GO" id="GO:0005886">
    <property type="term" value="C:plasma membrane"/>
    <property type="evidence" value="ECO:0007669"/>
    <property type="project" value="UniProtKB-SubCell"/>
</dbReference>
<dbReference type="GO" id="GO:0015297">
    <property type="term" value="F:antiporter activity"/>
    <property type="evidence" value="ECO:0007669"/>
    <property type="project" value="InterPro"/>
</dbReference>
<dbReference type="GO" id="GO:0042910">
    <property type="term" value="F:xenobiotic transmembrane transporter activity"/>
    <property type="evidence" value="ECO:0007669"/>
    <property type="project" value="InterPro"/>
</dbReference>
<evidence type="ECO:0000256" key="2">
    <source>
        <dbReference type="ARBA" id="ARBA00022448"/>
    </source>
</evidence>
<evidence type="ECO:0000256" key="3">
    <source>
        <dbReference type="ARBA" id="ARBA00022475"/>
    </source>
</evidence>
<dbReference type="RefSeq" id="WP_135251281.1">
    <property type="nucleotide sequence ID" value="NZ_SMLK01000007.1"/>
</dbReference>
<keyword evidence="2" id="KW-0813">Transport</keyword>
<dbReference type="Proteomes" id="UP000297839">
    <property type="component" value="Unassembled WGS sequence"/>
</dbReference>
<dbReference type="InterPro" id="IPR002528">
    <property type="entry name" value="MATE_fam"/>
</dbReference>
<keyword evidence="6 7" id="KW-0472">Membrane</keyword>
<dbReference type="OrthoDB" id="9001572at2"/>
<name>A0A4Z0BIJ9_9BURK</name>
<feature type="transmembrane region" description="Helical" evidence="7">
    <location>
        <begin position="109"/>
        <end position="134"/>
    </location>
</feature>
<dbReference type="PANTHER" id="PTHR43549">
    <property type="entry name" value="MULTIDRUG RESISTANCE PROTEIN YPNP-RELATED"/>
    <property type="match status" value="1"/>
</dbReference>
<feature type="transmembrane region" description="Helical" evidence="7">
    <location>
        <begin position="430"/>
        <end position="451"/>
    </location>
</feature>
<dbReference type="InterPro" id="IPR052031">
    <property type="entry name" value="Membrane_Transporter-Flippase"/>
</dbReference>
<evidence type="ECO:0000256" key="5">
    <source>
        <dbReference type="ARBA" id="ARBA00022989"/>
    </source>
</evidence>
<feature type="transmembrane region" description="Helical" evidence="7">
    <location>
        <begin position="398"/>
        <end position="418"/>
    </location>
</feature>
<comment type="caution">
    <text evidence="8">The sequence shown here is derived from an EMBL/GenBank/DDBJ whole genome shotgun (WGS) entry which is preliminary data.</text>
</comment>